<evidence type="ECO:0000259" key="1">
    <source>
        <dbReference type="SMART" id="SM00479"/>
    </source>
</evidence>
<dbReference type="Proteomes" id="UP000597761">
    <property type="component" value="Unassembled WGS sequence"/>
</dbReference>
<name>A0ABQ1P7B6_9MICC</name>
<gene>
    <name evidence="2" type="ORF">GCM10011512_18530</name>
</gene>
<dbReference type="InterPro" id="IPR012337">
    <property type="entry name" value="RNaseH-like_sf"/>
</dbReference>
<proteinExistence type="predicted"/>
<dbReference type="EMBL" id="BMJI01000010">
    <property type="protein sequence ID" value="GGC91758.1"/>
    <property type="molecule type" value="Genomic_DNA"/>
</dbReference>
<organism evidence="2 3">
    <name type="scientific">Tersicoccus solisilvae</name>
    <dbReference type="NCBI Taxonomy" id="1882339"/>
    <lineage>
        <taxon>Bacteria</taxon>
        <taxon>Bacillati</taxon>
        <taxon>Actinomycetota</taxon>
        <taxon>Actinomycetes</taxon>
        <taxon>Micrococcales</taxon>
        <taxon>Micrococcaceae</taxon>
        <taxon>Tersicoccus</taxon>
    </lineage>
</organism>
<dbReference type="Pfam" id="PF00929">
    <property type="entry name" value="RNase_T"/>
    <property type="match status" value="1"/>
</dbReference>
<evidence type="ECO:0000313" key="3">
    <source>
        <dbReference type="Proteomes" id="UP000597761"/>
    </source>
</evidence>
<dbReference type="SUPFAM" id="SSF53098">
    <property type="entry name" value="Ribonuclease H-like"/>
    <property type="match status" value="1"/>
</dbReference>
<accession>A0ABQ1P7B6</accession>
<evidence type="ECO:0000313" key="2">
    <source>
        <dbReference type="EMBL" id="GGC91758.1"/>
    </source>
</evidence>
<feature type="domain" description="Exonuclease" evidence="1">
    <location>
        <begin position="7"/>
        <end position="173"/>
    </location>
</feature>
<dbReference type="Gene3D" id="3.30.420.10">
    <property type="entry name" value="Ribonuclease H-like superfamily/Ribonuclease H"/>
    <property type="match status" value="1"/>
</dbReference>
<sequence length="240" mass="25502">MARVGIAFTAIDFETANGHRGSPCAVGLVKVRDGHVVEETSWLMRPPPGADHFAPANIAVHGITAADVAGAQPTAEALGRIERFVDGDLMVAHNAAFDLGVFTEAARSCGVPVAPARSACTVRLARRTYRLPSYSLPFVAAEAGVPLLQHHDPLEDARACAGIMIDVARRHAVEDLAALFARLDLPATSWGPGTATDPARPHQLALFDVVDGRFRRHDVDEWPARGRDAVAVGEGLRLTG</sequence>
<dbReference type="InterPro" id="IPR013520">
    <property type="entry name" value="Ribonucl_H"/>
</dbReference>
<dbReference type="PANTHER" id="PTHR30231:SF42">
    <property type="entry name" value="EXONUCLEASE"/>
    <property type="match status" value="1"/>
</dbReference>
<dbReference type="CDD" id="cd06130">
    <property type="entry name" value="DNA_pol_III_epsilon_like"/>
    <property type="match status" value="1"/>
</dbReference>
<protein>
    <recommendedName>
        <fullName evidence="1">Exonuclease domain-containing protein</fullName>
    </recommendedName>
</protein>
<keyword evidence="3" id="KW-1185">Reference proteome</keyword>
<dbReference type="PANTHER" id="PTHR30231">
    <property type="entry name" value="DNA POLYMERASE III SUBUNIT EPSILON"/>
    <property type="match status" value="1"/>
</dbReference>
<dbReference type="InterPro" id="IPR036397">
    <property type="entry name" value="RNaseH_sf"/>
</dbReference>
<dbReference type="SMART" id="SM00479">
    <property type="entry name" value="EXOIII"/>
    <property type="match status" value="1"/>
</dbReference>
<reference evidence="3" key="1">
    <citation type="journal article" date="2019" name="Int. J. Syst. Evol. Microbiol.">
        <title>The Global Catalogue of Microorganisms (GCM) 10K type strain sequencing project: providing services to taxonomists for standard genome sequencing and annotation.</title>
        <authorList>
            <consortium name="The Broad Institute Genomics Platform"/>
            <consortium name="The Broad Institute Genome Sequencing Center for Infectious Disease"/>
            <person name="Wu L."/>
            <person name="Ma J."/>
        </authorList>
    </citation>
    <scope>NUCLEOTIDE SEQUENCE [LARGE SCALE GENOMIC DNA]</scope>
    <source>
        <strain evidence="3">CGMCC 1.15480</strain>
    </source>
</reference>
<comment type="caution">
    <text evidence="2">The sequence shown here is derived from an EMBL/GenBank/DDBJ whole genome shotgun (WGS) entry which is preliminary data.</text>
</comment>